<name>A0A2S9Q4Y8_9HYPH</name>
<comment type="pathway">
    <text evidence="5">Amine and polyamine biosynthesis; betaine biosynthesis via choline pathway; betaine from betaine aldehyde: step 1/1.</text>
</comment>
<reference evidence="9 10" key="1">
    <citation type="submission" date="2018-02" db="EMBL/GenBank/DDBJ databases">
        <title>Whole genome sequencing of endophytic bacterium.</title>
        <authorList>
            <person name="Eedara R."/>
            <person name="Podile A.R."/>
        </authorList>
    </citation>
    <scope>NUCLEOTIDE SEQUENCE [LARGE SCALE GENOMIC DNA]</scope>
    <source>
        <strain evidence="9 10">RP1T</strain>
    </source>
</reference>
<evidence type="ECO:0000256" key="7">
    <source>
        <dbReference type="RuleBase" id="RU003345"/>
    </source>
</evidence>
<dbReference type="InterPro" id="IPR016160">
    <property type="entry name" value="Ald_DH_CS_CYS"/>
</dbReference>
<gene>
    <name evidence="9" type="ORF">C5L14_26525</name>
</gene>
<comment type="similarity">
    <text evidence="1 7">Belongs to the aldehyde dehydrogenase family.</text>
</comment>
<evidence type="ECO:0000256" key="4">
    <source>
        <dbReference type="ARBA" id="ARBA00023097"/>
    </source>
</evidence>
<evidence type="ECO:0000256" key="2">
    <source>
        <dbReference type="ARBA" id="ARBA00023002"/>
    </source>
</evidence>
<dbReference type="GO" id="GO:0016620">
    <property type="term" value="F:oxidoreductase activity, acting on the aldehyde or oxo group of donors, NAD or NADP as acceptor"/>
    <property type="evidence" value="ECO:0007669"/>
    <property type="project" value="InterPro"/>
</dbReference>
<feature type="domain" description="Aldehyde dehydrogenase" evidence="8">
    <location>
        <begin position="20"/>
        <end position="479"/>
    </location>
</feature>
<evidence type="ECO:0000313" key="10">
    <source>
        <dbReference type="Proteomes" id="UP000237682"/>
    </source>
</evidence>
<dbReference type="AlphaFoldDB" id="A0A2S9Q4Y8"/>
<dbReference type="InterPro" id="IPR016162">
    <property type="entry name" value="Ald_DH_N"/>
</dbReference>
<dbReference type="FunFam" id="3.40.309.10:FF:000012">
    <property type="entry name" value="Betaine aldehyde dehydrogenase"/>
    <property type="match status" value="1"/>
</dbReference>
<proteinExistence type="inferred from homology"/>
<protein>
    <submittedName>
        <fullName evidence="9">Aldehyde dehydrogenase</fullName>
    </submittedName>
</protein>
<dbReference type="InterPro" id="IPR016161">
    <property type="entry name" value="Ald_DH/histidinol_DH"/>
</dbReference>
<dbReference type="PANTHER" id="PTHR43860:SF2">
    <property type="entry name" value="BETAINE ALDEHYDE DEHYDROGENASE-RELATED"/>
    <property type="match status" value="1"/>
</dbReference>
<organism evidence="9 10">
    <name type="scientific">Labrys okinawensis</name>
    <dbReference type="NCBI Taxonomy" id="346911"/>
    <lineage>
        <taxon>Bacteria</taxon>
        <taxon>Pseudomonadati</taxon>
        <taxon>Pseudomonadota</taxon>
        <taxon>Alphaproteobacteria</taxon>
        <taxon>Hyphomicrobiales</taxon>
        <taxon>Xanthobacteraceae</taxon>
        <taxon>Labrys</taxon>
    </lineage>
</organism>
<dbReference type="Gene3D" id="3.40.605.10">
    <property type="entry name" value="Aldehyde Dehydrogenase, Chain A, domain 1"/>
    <property type="match status" value="1"/>
</dbReference>
<feature type="active site" evidence="6">
    <location>
        <position position="254"/>
    </location>
</feature>
<dbReference type="Pfam" id="PF00171">
    <property type="entry name" value="Aldedh"/>
    <property type="match status" value="1"/>
</dbReference>
<dbReference type="EMBL" id="PUEJ01000013">
    <property type="protein sequence ID" value="PRH84411.1"/>
    <property type="molecule type" value="Genomic_DNA"/>
</dbReference>
<keyword evidence="3" id="KW-0520">NAD</keyword>
<keyword evidence="2 7" id="KW-0560">Oxidoreductase</keyword>
<evidence type="ECO:0000256" key="3">
    <source>
        <dbReference type="ARBA" id="ARBA00023027"/>
    </source>
</evidence>
<evidence type="ECO:0000256" key="5">
    <source>
        <dbReference type="ARBA" id="ARBA00037921"/>
    </source>
</evidence>
<dbReference type="PROSITE" id="PS00070">
    <property type="entry name" value="ALDEHYDE_DEHYDR_CYS"/>
    <property type="match status" value="1"/>
</dbReference>
<dbReference type="SUPFAM" id="SSF53720">
    <property type="entry name" value="ALDH-like"/>
    <property type="match status" value="1"/>
</dbReference>
<accession>A0A2S9Q4Y8</accession>
<dbReference type="OrthoDB" id="9812625at2"/>
<evidence type="ECO:0000313" key="9">
    <source>
        <dbReference type="EMBL" id="PRH84411.1"/>
    </source>
</evidence>
<dbReference type="Proteomes" id="UP000237682">
    <property type="component" value="Unassembled WGS sequence"/>
</dbReference>
<dbReference type="FunFam" id="3.40.605.10:FF:000007">
    <property type="entry name" value="NAD/NADP-dependent betaine aldehyde dehydrogenase"/>
    <property type="match status" value="1"/>
</dbReference>
<dbReference type="InterPro" id="IPR015590">
    <property type="entry name" value="Aldehyde_DH_dom"/>
</dbReference>
<keyword evidence="10" id="KW-1185">Reference proteome</keyword>
<dbReference type="PROSITE" id="PS00687">
    <property type="entry name" value="ALDEHYDE_DEHYDR_GLU"/>
    <property type="match status" value="1"/>
</dbReference>
<comment type="caution">
    <text evidence="9">The sequence shown here is derived from an EMBL/GenBank/DDBJ whole genome shotgun (WGS) entry which is preliminary data.</text>
</comment>
<dbReference type="InterPro" id="IPR016163">
    <property type="entry name" value="Ald_DH_C"/>
</dbReference>
<keyword evidence="4" id="KW-0558">Oxidation</keyword>
<dbReference type="PANTHER" id="PTHR43860">
    <property type="entry name" value="BETAINE ALDEHYDE DEHYDROGENASE"/>
    <property type="match status" value="1"/>
</dbReference>
<evidence type="ECO:0000256" key="1">
    <source>
        <dbReference type="ARBA" id="ARBA00009986"/>
    </source>
</evidence>
<evidence type="ECO:0000259" key="8">
    <source>
        <dbReference type="Pfam" id="PF00171"/>
    </source>
</evidence>
<evidence type="ECO:0000256" key="6">
    <source>
        <dbReference type="PROSITE-ProRule" id="PRU10007"/>
    </source>
</evidence>
<sequence length="485" mass="51213">MRASMQHQLFIDGRWQDPLEPGQIAVFDPYRGVAYHQVAAGGPADVAKAVEAAKAAFPAWRAAGGRERGRHLKAIADRLTERAEELARISSRNNGKPLGEARIDMADAAASFAYYAELAADLEASQDRTVPVPDAAFGARLRREPAGVASLIVPWNFPLVTTSWKVAPALAAGCTVVLKPSEITPVVELELGVIAAEIGLPPGVLNIVTGTGERVGAPMTVHPDVAKISFTGSNAVGARVMAAGAPGTKSVSLELGGKSPIVVFGDADFDQAVECILGGIFFNAGQMCSATSRLLVERSIAPRLVEAVVAAARALRPGDPLDEDTQIGPITMKPQHDKVLSYIGRGKADGLKLLTGGGKPAGLDQGWFVEPTIFGDVPADSPLWREEIFGPVLCVRSFETEAEAIELANDSDFGLVATVVSEDGDKANRVADALEAGHVWINSPQAIFVQTSWGGFKASGIGRELGPWGMSSYLEVKHVTTRLTR</sequence>
<dbReference type="InterPro" id="IPR029510">
    <property type="entry name" value="Ald_DH_CS_GLU"/>
</dbReference>
<dbReference type="Gene3D" id="3.40.309.10">
    <property type="entry name" value="Aldehyde Dehydrogenase, Chain A, domain 2"/>
    <property type="match status" value="1"/>
</dbReference>